<feature type="compositionally biased region" description="Acidic residues" evidence="1">
    <location>
        <begin position="206"/>
        <end position="221"/>
    </location>
</feature>
<evidence type="ECO:0000313" key="2">
    <source>
        <dbReference type="EMBL" id="KIJ57685.1"/>
    </source>
</evidence>
<sequence length="290" mass="32167">MSLVSFPHVRPSRSPLPFTCLMDSFLNAIDILERFVRGMLLKTPEDVDSHKHLFWKLEKITRFMYAELSQRSREGSEEDEAPEHVILSSLGAIKELIDEMPQANMPEDIDFRHNIYSALKGVAKVLKRGTNKRTREEGEQDNEGEAQGVRFLGAQYPDLTDMDVPQANNEGDDGGEQNGGNEEGEGDRAHEANDEGDGGGEQNGGNEEEEEEEGGEGEEGEETNKGPRKRAKLAGGRQRAAKGTAHVKIAQKRCDNIIVNLPGDPLSPEEVVAYWTNIEATQFQHAQVDL</sequence>
<protein>
    <submittedName>
        <fullName evidence="2">Uncharacterized protein</fullName>
    </submittedName>
</protein>
<organism evidence="2 3">
    <name type="scientific">Hydnomerulius pinastri MD-312</name>
    <dbReference type="NCBI Taxonomy" id="994086"/>
    <lineage>
        <taxon>Eukaryota</taxon>
        <taxon>Fungi</taxon>
        <taxon>Dikarya</taxon>
        <taxon>Basidiomycota</taxon>
        <taxon>Agaricomycotina</taxon>
        <taxon>Agaricomycetes</taxon>
        <taxon>Agaricomycetidae</taxon>
        <taxon>Boletales</taxon>
        <taxon>Boletales incertae sedis</taxon>
        <taxon>Leucogyrophana</taxon>
    </lineage>
</organism>
<dbReference type="EMBL" id="KN840179">
    <property type="protein sequence ID" value="KIJ57685.1"/>
    <property type="molecule type" value="Genomic_DNA"/>
</dbReference>
<dbReference type="AlphaFoldDB" id="A0A0C9VJS7"/>
<reference evidence="2 3" key="1">
    <citation type="submission" date="2014-04" db="EMBL/GenBank/DDBJ databases">
        <title>Evolutionary Origins and Diversification of the Mycorrhizal Mutualists.</title>
        <authorList>
            <consortium name="DOE Joint Genome Institute"/>
            <consortium name="Mycorrhizal Genomics Consortium"/>
            <person name="Kohler A."/>
            <person name="Kuo A."/>
            <person name="Nagy L.G."/>
            <person name="Floudas D."/>
            <person name="Copeland A."/>
            <person name="Barry K.W."/>
            <person name="Cichocki N."/>
            <person name="Veneault-Fourrey C."/>
            <person name="LaButti K."/>
            <person name="Lindquist E.A."/>
            <person name="Lipzen A."/>
            <person name="Lundell T."/>
            <person name="Morin E."/>
            <person name="Murat C."/>
            <person name="Riley R."/>
            <person name="Ohm R."/>
            <person name="Sun H."/>
            <person name="Tunlid A."/>
            <person name="Henrissat B."/>
            <person name="Grigoriev I.V."/>
            <person name="Hibbett D.S."/>
            <person name="Martin F."/>
        </authorList>
    </citation>
    <scope>NUCLEOTIDE SEQUENCE [LARGE SCALE GENOMIC DNA]</scope>
    <source>
        <strain evidence="2 3">MD-312</strain>
    </source>
</reference>
<evidence type="ECO:0000313" key="3">
    <source>
        <dbReference type="Proteomes" id="UP000053820"/>
    </source>
</evidence>
<dbReference type="Proteomes" id="UP000053820">
    <property type="component" value="Unassembled WGS sequence"/>
</dbReference>
<dbReference type="HOGENOM" id="CLU_964900_0_0_1"/>
<feature type="non-terminal residue" evidence="2">
    <location>
        <position position="290"/>
    </location>
</feature>
<evidence type="ECO:0000256" key="1">
    <source>
        <dbReference type="SAM" id="MobiDB-lite"/>
    </source>
</evidence>
<name>A0A0C9VJS7_9AGAM</name>
<proteinExistence type="predicted"/>
<feature type="region of interest" description="Disordered" evidence="1">
    <location>
        <begin position="159"/>
        <end position="247"/>
    </location>
</feature>
<gene>
    <name evidence="2" type="ORF">HYDPIDRAFT_171592</name>
</gene>
<accession>A0A0C9VJS7</accession>
<keyword evidence="3" id="KW-1185">Reference proteome</keyword>